<keyword evidence="2" id="KW-0732">Signal</keyword>
<protein>
    <submittedName>
        <fullName evidence="4">Beta-lactamase family protein</fullName>
    </submittedName>
</protein>
<dbReference type="PANTHER" id="PTHR43283">
    <property type="entry name" value="BETA-LACTAMASE-RELATED"/>
    <property type="match status" value="1"/>
</dbReference>
<reference evidence="4 5" key="1">
    <citation type="submission" date="2021-04" db="EMBL/GenBank/DDBJ databases">
        <title>novel species isolated from subtropical streams in China.</title>
        <authorList>
            <person name="Lu H."/>
        </authorList>
    </citation>
    <scope>NUCLEOTIDE SEQUENCE [LARGE SCALE GENOMIC DNA]</scope>
    <source>
        <strain evidence="4 5">BYS107W</strain>
    </source>
</reference>
<accession>A0A941I3W0</accession>
<comment type="caution">
    <text evidence="4">The sequence shown here is derived from an EMBL/GenBank/DDBJ whole genome shotgun (WGS) entry which is preliminary data.</text>
</comment>
<dbReference type="InterPro" id="IPR012338">
    <property type="entry name" value="Beta-lactam/transpept-like"/>
</dbReference>
<evidence type="ECO:0000256" key="2">
    <source>
        <dbReference type="SAM" id="SignalP"/>
    </source>
</evidence>
<gene>
    <name evidence="4" type="ORF">KDM92_07340</name>
</gene>
<dbReference type="Gene3D" id="3.40.710.10">
    <property type="entry name" value="DD-peptidase/beta-lactamase superfamily"/>
    <property type="match status" value="1"/>
</dbReference>
<evidence type="ECO:0000313" key="4">
    <source>
        <dbReference type="EMBL" id="MBR7746389.1"/>
    </source>
</evidence>
<dbReference type="InterPro" id="IPR001466">
    <property type="entry name" value="Beta-lactam-related"/>
</dbReference>
<proteinExistence type="predicted"/>
<dbReference type="RefSeq" id="WP_212683726.1">
    <property type="nucleotide sequence ID" value="NZ_JAGSPM010000003.1"/>
</dbReference>
<dbReference type="SUPFAM" id="SSF56601">
    <property type="entry name" value="beta-lactamase/transpeptidase-like"/>
    <property type="match status" value="1"/>
</dbReference>
<evidence type="ECO:0000256" key="1">
    <source>
        <dbReference type="SAM" id="MobiDB-lite"/>
    </source>
</evidence>
<dbReference type="Proteomes" id="UP000680158">
    <property type="component" value="Unassembled WGS sequence"/>
</dbReference>
<feature type="compositionally biased region" description="Low complexity" evidence="1">
    <location>
        <begin position="34"/>
        <end position="52"/>
    </location>
</feature>
<dbReference type="EMBL" id="JAGSPM010000003">
    <property type="protein sequence ID" value="MBR7746389.1"/>
    <property type="molecule type" value="Genomic_DNA"/>
</dbReference>
<feature type="domain" description="Beta-lactamase-related" evidence="3">
    <location>
        <begin position="82"/>
        <end position="346"/>
    </location>
</feature>
<evidence type="ECO:0000313" key="5">
    <source>
        <dbReference type="Proteomes" id="UP000680158"/>
    </source>
</evidence>
<evidence type="ECO:0000259" key="3">
    <source>
        <dbReference type="Pfam" id="PF00144"/>
    </source>
</evidence>
<dbReference type="InterPro" id="IPR050789">
    <property type="entry name" value="Diverse_Enzym_Activities"/>
</dbReference>
<feature type="region of interest" description="Disordered" evidence="1">
    <location>
        <begin position="34"/>
        <end position="54"/>
    </location>
</feature>
<keyword evidence="5" id="KW-1185">Reference proteome</keyword>
<name>A0A941I3W0_9BURK</name>
<feature type="chain" id="PRO_5036842978" evidence="2">
    <location>
        <begin position="34"/>
        <end position="377"/>
    </location>
</feature>
<dbReference type="AlphaFoldDB" id="A0A941I3W0"/>
<organism evidence="4 5">
    <name type="scientific">Undibacterium baiyunense</name>
    <dbReference type="NCBI Taxonomy" id="2828731"/>
    <lineage>
        <taxon>Bacteria</taxon>
        <taxon>Pseudomonadati</taxon>
        <taxon>Pseudomonadota</taxon>
        <taxon>Betaproteobacteria</taxon>
        <taxon>Burkholderiales</taxon>
        <taxon>Oxalobacteraceae</taxon>
        <taxon>Undibacterium</taxon>
    </lineage>
</organism>
<feature type="signal peptide" evidence="2">
    <location>
        <begin position="1"/>
        <end position="33"/>
    </location>
</feature>
<dbReference type="Pfam" id="PF00144">
    <property type="entry name" value="Beta-lactamase"/>
    <property type="match status" value="1"/>
</dbReference>
<sequence length="377" mass="40913">MSRVPFVREPFKSHQLTALVSLLLCTACGGGSATSNPTTASTPTTSTSPSNSCSVTQLESEMNSQFAQLVTDTDFSFGVERDDGRRYVYQRGSSRMQTVYESASTSKLVSAVIILRLVEQGYLKLDDKPQDRIATWPIAPTSPLATMNLANLLSFTSGLTDEPLCVNAGLMNFESCVHTIANVNASNQIVPGSEFYYSSTHLQVAGLMAVKARGVASWQDIFNEFKQQTGLFKTAIYDLPSSSNPRLAGGMHWTGEEYLDFLSALKKGRLLNAASMTQLLADRTATAKLVYSPAAALGEVWHYGFGYWHECQSTSFNCAPATRISSPGAYGAYPFWDRSKSYVGILARQGDLGSFTKGAALERAMRPKVEAWLACAG</sequence>
<dbReference type="PANTHER" id="PTHR43283:SF3">
    <property type="entry name" value="BETA-LACTAMASE FAMILY PROTEIN (AFU_ORTHOLOGUE AFUA_5G07500)"/>
    <property type="match status" value="1"/>
</dbReference>